<dbReference type="SUPFAM" id="SSF50129">
    <property type="entry name" value="GroES-like"/>
    <property type="match status" value="1"/>
</dbReference>
<dbReference type="PANTHER" id="PTHR44013:SF1">
    <property type="entry name" value="ZINC-TYPE ALCOHOL DEHYDROGENASE-LIKE PROTEIN C16A3.02C"/>
    <property type="match status" value="1"/>
</dbReference>
<keyword evidence="3" id="KW-1185">Reference proteome</keyword>
<protein>
    <submittedName>
        <fullName evidence="2">Alcohol dehydrogenase</fullName>
    </submittedName>
</protein>
<evidence type="ECO:0000313" key="2">
    <source>
        <dbReference type="EMBL" id="GMA91051.1"/>
    </source>
</evidence>
<sequence length="407" mass="42689">MTTSPDLDSRLYEIRVASHLDDRWAASFDGMSLVREPGGTTLLRGYLPDQSALHGLLARLRDAGVPLLSVGAASAQSAAEMRAAVHHRFGEPEVVAIETIQRPEPAPGELLIRVHATTVSAADHRARARDIPAGLLLPSSLVLGFVRPRRPVLGMDAAGVVVAVGPGETRVAVGGEVVAMLGSRFGGHAEYAIVDAAGAVAVKPPALSFEAAAALVFGGITARAYLRQADIRPGMRVLVNGASGAVGTAAVQLAHALGARVTGVTSARNRDLVLSLGAERVIDHEAEDLAAGAERYDVIVDCVGNAPLARVRDRLAPHGSLLLVAAGLRSLLSARRQARREEIRIVTGPGRLRSEDLAHVMGLAEAGRVRPVIDRIFPFEQIADAHHLVDTGRKRGSVVVAVDVIPA</sequence>
<gene>
    <name evidence="2" type="ORF">GCM10025869_15800</name>
</gene>
<dbReference type="SMART" id="SM00829">
    <property type="entry name" value="PKS_ER"/>
    <property type="match status" value="1"/>
</dbReference>
<organism evidence="2 3">
    <name type="scientific">Homoserinibacter gongjuensis</name>
    <dbReference type="NCBI Taxonomy" id="1162968"/>
    <lineage>
        <taxon>Bacteria</taxon>
        <taxon>Bacillati</taxon>
        <taxon>Actinomycetota</taxon>
        <taxon>Actinomycetes</taxon>
        <taxon>Micrococcales</taxon>
        <taxon>Microbacteriaceae</taxon>
        <taxon>Homoserinibacter</taxon>
    </lineage>
</organism>
<dbReference type="Gene3D" id="3.90.180.10">
    <property type="entry name" value="Medium-chain alcohol dehydrogenases, catalytic domain"/>
    <property type="match status" value="1"/>
</dbReference>
<dbReference type="PANTHER" id="PTHR44013">
    <property type="entry name" value="ZINC-TYPE ALCOHOL DEHYDROGENASE-LIKE PROTEIN C16A3.02C"/>
    <property type="match status" value="1"/>
</dbReference>
<dbReference type="EMBL" id="BSVA01000001">
    <property type="protein sequence ID" value="GMA91051.1"/>
    <property type="molecule type" value="Genomic_DNA"/>
</dbReference>
<reference evidence="3" key="1">
    <citation type="journal article" date="2019" name="Int. J. Syst. Evol. Microbiol.">
        <title>The Global Catalogue of Microorganisms (GCM) 10K type strain sequencing project: providing services to taxonomists for standard genome sequencing and annotation.</title>
        <authorList>
            <consortium name="The Broad Institute Genomics Platform"/>
            <consortium name="The Broad Institute Genome Sequencing Center for Infectious Disease"/>
            <person name="Wu L."/>
            <person name="Ma J."/>
        </authorList>
    </citation>
    <scope>NUCLEOTIDE SEQUENCE [LARGE SCALE GENOMIC DNA]</scope>
    <source>
        <strain evidence="3">NBRC 108755</strain>
    </source>
</reference>
<comment type="caution">
    <text evidence="2">The sequence shown here is derived from an EMBL/GenBank/DDBJ whole genome shotgun (WGS) entry which is preliminary data.</text>
</comment>
<name>A0ABQ6JU78_9MICO</name>
<feature type="domain" description="Enoyl reductase (ER)" evidence="1">
    <location>
        <begin position="90"/>
        <end position="400"/>
    </location>
</feature>
<dbReference type="CDD" id="cd08267">
    <property type="entry name" value="MDR1"/>
    <property type="match status" value="1"/>
</dbReference>
<evidence type="ECO:0000313" key="3">
    <source>
        <dbReference type="Proteomes" id="UP001157069"/>
    </source>
</evidence>
<dbReference type="SUPFAM" id="SSF51735">
    <property type="entry name" value="NAD(P)-binding Rossmann-fold domains"/>
    <property type="match status" value="1"/>
</dbReference>
<dbReference type="Proteomes" id="UP001157069">
    <property type="component" value="Unassembled WGS sequence"/>
</dbReference>
<dbReference type="InterPro" id="IPR020843">
    <property type="entry name" value="ER"/>
</dbReference>
<dbReference type="Pfam" id="PF13602">
    <property type="entry name" value="ADH_zinc_N_2"/>
    <property type="match status" value="1"/>
</dbReference>
<evidence type="ECO:0000259" key="1">
    <source>
        <dbReference type="SMART" id="SM00829"/>
    </source>
</evidence>
<dbReference type="Gene3D" id="3.40.50.720">
    <property type="entry name" value="NAD(P)-binding Rossmann-like Domain"/>
    <property type="match status" value="1"/>
</dbReference>
<dbReference type="InterPro" id="IPR013154">
    <property type="entry name" value="ADH-like_N"/>
</dbReference>
<accession>A0ABQ6JU78</accession>
<dbReference type="InterPro" id="IPR011032">
    <property type="entry name" value="GroES-like_sf"/>
</dbReference>
<dbReference type="InterPro" id="IPR052733">
    <property type="entry name" value="Chloroplast_QOR"/>
</dbReference>
<dbReference type="RefSeq" id="WP_284299179.1">
    <property type="nucleotide sequence ID" value="NZ_BSVA01000001.1"/>
</dbReference>
<dbReference type="Pfam" id="PF08240">
    <property type="entry name" value="ADH_N"/>
    <property type="match status" value="1"/>
</dbReference>
<proteinExistence type="predicted"/>
<dbReference type="InterPro" id="IPR036291">
    <property type="entry name" value="NAD(P)-bd_dom_sf"/>
</dbReference>